<feature type="transmembrane region" description="Helical" evidence="1">
    <location>
        <begin position="76"/>
        <end position="94"/>
    </location>
</feature>
<dbReference type="KEGG" id="flh:EJ997_06620"/>
<evidence type="ECO:0000313" key="2">
    <source>
        <dbReference type="EMBL" id="AZQ77053.1"/>
    </source>
</evidence>
<name>A0A3Q9G1V8_9ACTO</name>
<organism evidence="2 3">
    <name type="scientific">Flaviflexus ciconiae</name>
    <dbReference type="NCBI Taxonomy" id="2496867"/>
    <lineage>
        <taxon>Bacteria</taxon>
        <taxon>Bacillati</taxon>
        <taxon>Actinomycetota</taxon>
        <taxon>Actinomycetes</taxon>
        <taxon>Actinomycetales</taxon>
        <taxon>Actinomycetaceae</taxon>
        <taxon>Flaviflexus</taxon>
    </lineage>
</organism>
<protein>
    <recommendedName>
        <fullName evidence="4">Integral membrane protein</fullName>
    </recommendedName>
</protein>
<dbReference type="AlphaFoldDB" id="A0A3Q9G1V8"/>
<keyword evidence="3" id="KW-1185">Reference proteome</keyword>
<accession>A0A3Q9G1V8</accession>
<keyword evidence="1" id="KW-0812">Transmembrane</keyword>
<feature type="transmembrane region" description="Helical" evidence="1">
    <location>
        <begin position="49"/>
        <end position="69"/>
    </location>
</feature>
<keyword evidence="1" id="KW-0472">Membrane</keyword>
<proteinExistence type="predicted"/>
<dbReference type="OrthoDB" id="3267833at2"/>
<feature type="transmembrane region" description="Helical" evidence="1">
    <location>
        <begin position="100"/>
        <end position="120"/>
    </location>
</feature>
<dbReference type="Proteomes" id="UP000280344">
    <property type="component" value="Chromosome"/>
</dbReference>
<feature type="transmembrane region" description="Helical" evidence="1">
    <location>
        <begin position="12"/>
        <end position="37"/>
    </location>
</feature>
<dbReference type="RefSeq" id="WP_126703858.1">
    <property type="nucleotide sequence ID" value="NZ_CP034593.1"/>
</dbReference>
<evidence type="ECO:0000256" key="1">
    <source>
        <dbReference type="SAM" id="Phobius"/>
    </source>
</evidence>
<gene>
    <name evidence="2" type="ORF">EJ997_06620</name>
</gene>
<keyword evidence="1" id="KW-1133">Transmembrane helix</keyword>
<sequence>MLNGKSMRTETIAAIGVGLEALVLCIWSITVLVSGLSGETVVTEDGSETTLGIFMLIVGLMLGGIAIAVWKDVRWATGPAITLQVLLIGGAVISTDFLNIAALGAIILFAVLVGIALIAVRRRQFADGDGF</sequence>
<evidence type="ECO:0000313" key="3">
    <source>
        <dbReference type="Proteomes" id="UP000280344"/>
    </source>
</evidence>
<dbReference type="EMBL" id="CP034593">
    <property type="protein sequence ID" value="AZQ77053.1"/>
    <property type="molecule type" value="Genomic_DNA"/>
</dbReference>
<reference evidence="2 3" key="1">
    <citation type="submission" date="2018-12" db="EMBL/GenBank/DDBJ databases">
        <title>Complete genome sequence of Flaviflexus sp. H23T48.</title>
        <authorList>
            <person name="Bae J.-W."/>
            <person name="Lee J.-Y."/>
        </authorList>
    </citation>
    <scope>NUCLEOTIDE SEQUENCE [LARGE SCALE GENOMIC DNA]</scope>
    <source>
        <strain evidence="2 3">H23T48</strain>
    </source>
</reference>
<evidence type="ECO:0008006" key="4">
    <source>
        <dbReference type="Google" id="ProtNLM"/>
    </source>
</evidence>